<accession>A0ABR2YIQ3</accession>
<dbReference type="Proteomes" id="UP001491310">
    <property type="component" value="Unassembled WGS sequence"/>
</dbReference>
<gene>
    <name evidence="1" type="ORF">WJX75_009970</name>
</gene>
<dbReference type="EMBL" id="JALJOT010000011">
    <property type="protein sequence ID" value="KAK9905976.1"/>
    <property type="molecule type" value="Genomic_DNA"/>
</dbReference>
<keyword evidence="2" id="KW-1185">Reference proteome</keyword>
<proteinExistence type="predicted"/>
<sequence>MSVSRVLSPLARKFRYDIETLRHHEYMHHPTYFRDADFKPGALLYANKERADEMMYFTKESARLLDNILQKWDAKRDWIEYQEWLGLHKLRIIVRKWNLTKSEREALKAWGAAF</sequence>
<name>A0ABR2YIQ3_9CHLO</name>
<reference evidence="1 2" key="1">
    <citation type="journal article" date="2024" name="Nat. Commun.">
        <title>Phylogenomics reveals the evolutionary origins of lichenization in chlorophyte algae.</title>
        <authorList>
            <person name="Puginier C."/>
            <person name="Libourel C."/>
            <person name="Otte J."/>
            <person name="Skaloud P."/>
            <person name="Haon M."/>
            <person name="Grisel S."/>
            <person name="Petersen M."/>
            <person name="Berrin J.G."/>
            <person name="Delaux P.M."/>
            <person name="Dal Grande F."/>
            <person name="Keller J."/>
        </authorList>
    </citation>
    <scope>NUCLEOTIDE SEQUENCE [LARGE SCALE GENOMIC DNA]</scope>
    <source>
        <strain evidence="1 2">SAG 216-7</strain>
    </source>
</reference>
<comment type="caution">
    <text evidence="1">The sequence shown here is derived from an EMBL/GenBank/DDBJ whole genome shotgun (WGS) entry which is preliminary data.</text>
</comment>
<organism evidence="1 2">
    <name type="scientific">Coccomyxa subellipsoidea</name>
    <dbReference type="NCBI Taxonomy" id="248742"/>
    <lineage>
        <taxon>Eukaryota</taxon>
        <taxon>Viridiplantae</taxon>
        <taxon>Chlorophyta</taxon>
        <taxon>core chlorophytes</taxon>
        <taxon>Trebouxiophyceae</taxon>
        <taxon>Trebouxiophyceae incertae sedis</taxon>
        <taxon>Coccomyxaceae</taxon>
        <taxon>Coccomyxa</taxon>
    </lineage>
</organism>
<evidence type="ECO:0000313" key="2">
    <source>
        <dbReference type="Proteomes" id="UP001491310"/>
    </source>
</evidence>
<protein>
    <submittedName>
        <fullName evidence="1">Uncharacterized protein</fullName>
    </submittedName>
</protein>
<evidence type="ECO:0000313" key="1">
    <source>
        <dbReference type="EMBL" id="KAK9905976.1"/>
    </source>
</evidence>